<dbReference type="AlphaFoldDB" id="A0A2D3WRV0"/>
<organism evidence="3 4">
    <name type="scientific">Sulfuricurvum kujiense</name>
    <dbReference type="NCBI Taxonomy" id="148813"/>
    <lineage>
        <taxon>Bacteria</taxon>
        <taxon>Pseudomonadati</taxon>
        <taxon>Campylobacterota</taxon>
        <taxon>Epsilonproteobacteria</taxon>
        <taxon>Campylobacterales</taxon>
        <taxon>Sulfurimonadaceae</taxon>
        <taxon>Sulfuricurvum</taxon>
    </lineage>
</organism>
<evidence type="ECO:0008006" key="5">
    <source>
        <dbReference type="Google" id="ProtNLM"/>
    </source>
</evidence>
<sequence>MHQDDQHLLLHEEGESLSERYFGLSTQKFLVAASIVLSVGVYMGFIFFGDNSLSVLLELEEHQDYLSEDIERLKAENASLQKQYFELKELDADSQ</sequence>
<dbReference type="RefSeq" id="WP_294893521.1">
    <property type="nucleotide sequence ID" value="NZ_DLUI01000011.1"/>
</dbReference>
<keyword evidence="1" id="KW-0175">Coiled coil</keyword>
<keyword evidence="2" id="KW-0472">Membrane</keyword>
<comment type="caution">
    <text evidence="3">The sequence shown here is derived from an EMBL/GenBank/DDBJ whole genome shotgun (WGS) entry which is preliminary data.</text>
</comment>
<keyword evidence="2" id="KW-0812">Transmembrane</keyword>
<evidence type="ECO:0000313" key="4">
    <source>
        <dbReference type="Proteomes" id="UP000228859"/>
    </source>
</evidence>
<evidence type="ECO:0000256" key="1">
    <source>
        <dbReference type="SAM" id="Coils"/>
    </source>
</evidence>
<proteinExistence type="predicted"/>
<reference evidence="3 4" key="1">
    <citation type="journal article" date="2017" name="Front. Microbiol.">
        <title>Comparative Genomic Analysis of the Class Epsilonproteobacteria and Proposed Reclassification to Epsilonbacteraeota (phyl. nov.).</title>
        <authorList>
            <person name="Waite D.W."/>
            <person name="Vanwonterghem I."/>
            <person name="Rinke C."/>
            <person name="Parks D.H."/>
            <person name="Zhang Y."/>
            <person name="Takai K."/>
            <person name="Sievert S.M."/>
            <person name="Simon J."/>
            <person name="Campbell B.J."/>
            <person name="Hanson T.E."/>
            <person name="Woyke T."/>
            <person name="Klotz M.G."/>
            <person name="Hugenholtz P."/>
        </authorList>
    </citation>
    <scope>NUCLEOTIDE SEQUENCE [LARGE SCALE GENOMIC DNA]</scope>
    <source>
        <strain evidence="3">UBA12443</strain>
    </source>
</reference>
<feature type="transmembrane region" description="Helical" evidence="2">
    <location>
        <begin position="29"/>
        <end position="49"/>
    </location>
</feature>
<feature type="coiled-coil region" evidence="1">
    <location>
        <begin position="56"/>
        <end position="90"/>
    </location>
</feature>
<keyword evidence="2" id="KW-1133">Transmembrane helix</keyword>
<accession>A0A2D3WRV0</accession>
<evidence type="ECO:0000313" key="3">
    <source>
        <dbReference type="EMBL" id="DAB39463.1"/>
    </source>
</evidence>
<dbReference type="EMBL" id="DLUI01000011">
    <property type="protein sequence ID" value="DAB39463.1"/>
    <property type="molecule type" value="Genomic_DNA"/>
</dbReference>
<name>A0A2D3WRV0_9BACT</name>
<dbReference type="Proteomes" id="UP000228859">
    <property type="component" value="Unassembled WGS sequence"/>
</dbReference>
<gene>
    <name evidence="3" type="ORF">CFH83_00705</name>
</gene>
<protein>
    <recommendedName>
        <fullName evidence="5">Septum formation initiator</fullName>
    </recommendedName>
</protein>
<evidence type="ECO:0000256" key="2">
    <source>
        <dbReference type="SAM" id="Phobius"/>
    </source>
</evidence>